<feature type="transmembrane region" description="Helical" evidence="6">
    <location>
        <begin position="113"/>
        <end position="134"/>
    </location>
</feature>
<accession>A0A839HRY0</accession>
<evidence type="ECO:0000256" key="6">
    <source>
        <dbReference type="SAM" id="Phobius"/>
    </source>
</evidence>
<evidence type="ECO:0000313" key="9">
    <source>
        <dbReference type="Proteomes" id="UP000586093"/>
    </source>
</evidence>
<evidence type="ECO:0000259" key="7">
    <source>
        <dbReference type="Pfam" id="PF00482"/>
    </source>
</evidence>
<dbReference type="RefSeq" id="WP_182663669.1">
    <property type="nucleotide sequence ID" value="NZ_JACIVI010000002.1"/>
</dbReference>
<keyword evidence="9" id="KW-1185">Reference proteome</keyword>
<dbReference type="GO" id="GO:0005886">
    <property type="term" value="C:plasma membrane"/>
    <property type="evidence" value="ECO:0007669"/>
    <property type="project" value="UniProtKB-SubCell"/>
</dbReference>
<dbReference type="PANTHER" id="PTHR35007:SF2">
    <property type="entry name" value="PILUS ASSEMBLE PROTEIN"/>
    <property type="match status" value="1"/>
</dbReference>
<evidence type="ECO:0000313" key="8">
    <source>
        <dbReference type="EMBL" id="MBB1162099.1"/>
    </source>
</evidence>
<keyword evidence="2" id="KW-1003">Cell membrane</keyword>
<proteinExistence type="predicted"/>
<dbReference type="AlphaFoldDB" id="A0A839HRY0"/>
<feature type="transmembrane region" description="Helical" evidence="6">
    <location>
        <begin position="295"/>
        <end position="317"/>
    </location>
</feature>
<feature type="domain" description="Type II secretion system protein GspF" evidence="7">
    <location>
        <begin position="181"/>
        <end position="308"/>
    </location>
</feature>
<evidence type="ECO:0000256" key="2">
    <source>
        <dbReference type="ARBA" id="ARBA00022475"/>
    </source>
</evidence>
<evidence type="ECO:0000256" key="3">
    <source>
        <dbReference type="ARBA" id="ARBA00022692"/>
    </source>
</evidence>
<feature type="transmembrane region" description="Helical" evidence="6">
    <location>
        <begin position="12"/>
        <end position="31"/>
    </location>
</feature>
<dbReference type="EMBL" id="JACIVI010000002">
    <property type="protein sequence ID" value="MBB1162099.1"/>
    <property type="molecule type" value="Genomic_DNA"/>
</dbReference>
<protein>
    <submittedName>
        <fullName evidence="8">Type II secretion system F family protein</fullName>
    </submittedName>
</protein>
<keyword evidence="4 6" id="KW-1133">Transmembrane helix</keyword>
<dbReference type="InterPro" id="IPR018076">
    <property type="entry name" value="T2SS_GspF_dom"/>
</dbReference>
<dbReference type="Proteomes" id="UP000586093">
    <property type="component" value="Unassembled WGS sequence"/>
</dbReference>
<reference evidence="8 9" key="1">
    <citation type="submission" date="2020-08" db="EMBL/GenBank/DDBJ databases">
        <title>Aquariorum lacteus gen. nov., sp. nov., a new member of the family Comamonadaceae, isolated from freshwater aquarium.</title>
        <authorList>
            <person name="Chun S.-J."/>
        </authorList>
    </citation>
    <scope>NUCLEOTIDE SEQUENCE [LARGE SCALE GENOMIC DNA]</scope>
    <source>
        <strain evidence="8 9">SJAQ100</strain>
    </source>
</reference>
<keyword evidence="3 6" id="KW-0812">Transmembrane</keyword>
<feature type="transmembrane region" description="Helical" evidence="6">
    <location>
        <begin position="140"/>
        <end position="162"/>
    </location>
</feature>
<name>A0A839HRY0_9BURK</name>
<evidence type="ECO:0000256" key="5">
    <source>
        <dbReference type="ARBA" id="ARBA00023136"/>
    </source>
</evidence>
<sequence>MTPNLSPLPLVLLAAALALVLAVLLLGLAVLQRRRARQRSQEHLERAVALRRQEASDLLDDTDLSTLGAPPPQLAFLQPLFTLLDQSLGRALVAQEDRTLLDQAGFHARHHRGLYLIARLLTLGLATLGAMVLLPQPEAAMRVLLLWLSGLVLGLMLPKIVLRGLAARRLQRAHEETPLLIDLLKLLQGTGISLDQTLQIIASDFRQVLPVLGAELEAANRQFAAGRNRNDTLRRLARVYQSEDLANLVTLLGQIDRHGGAVQEPLRQFGERIREKRRAALREHVGRLNVKMTGVMVVTLLPALLIVVAGPGFLAIVRSLTRI</sequence>
<dbReference type="PANTHER" id="PTHR35007">
    <property type="entry name" value="INTEGRAL MEMBRANE PROTEIN-RELATED"/>
    <property type="match status" value="1"/>
</dbReference>
<comment type="subcellular location">
    <subcellularLocation>
        <location evidence="1">Cell membrane</location>
        <topology evidence="1">Multi-pass membrane protein</topology>
    </subcellularLocation>
</comment>
<dbReference type="Pfam" id="PF00482">
    <property type="entry name" value="T2SSF"/>
    <property type="match status" value="1"/>
</dbReference>
<evidence type="ECO:0000256" key="1">
    <source>
        <dbReference type="ARBA" id="ARBA00004651"/>
    </source>
</evidence>
<comment type="caution">
    <text evidence="8">The sequence shown here is derived from an EMBL/GenBank/DDBJ whole genome shotgun (WGS) entry which is preliminary data.</text>
</comment>
<keyword evidence="5 6" id="KW-0472">Membrane</keyword>
<organism evidence="8 9">
    <name type="scientific">Aquariibacter albus</name>
    <dbReference type="NCBI Taxonomy" id="2759899"/>
    <lineage>
        <taxon>Bacteria</taxon>
        <taxon>Pseudomonadati</taxon>
        <taxon>Pseudomonadota</taxon>
        <taxon>Betaproteobacteria</taxon>
        <taxon>Burkholderiales</taxon>
        <taxon>Sphaerotilaceae</taxon>
        <taxon>Aquariibacter</taxon>
    </lineage>
</organism>
<gene>
    <name evidence="8" type="ORF">H4F90_08910</name>
</gene>
<evidence type="ECO:0000256" key="4">
    <source>
        <dbReference type="ARBA" id="ARBA00022989"/>
    </source>
</evidence>